<dbReference type="RefSeq" id="XP_004182440.1">
    <property type="nucleotide sequence ID" value="XM_004182392.1"/>
</dbReference>
<dbReference type="GO" id="GO:0045121">
    <property type="term" value="C:membrane raft"/>
    <property type="evidence" value="ECO:0007669"/>
    <property type="project" value="EnsemblFungi"/>
</dbReference>
<dbReference type="FunCoup" id="I2H969">
    <property type="interactions" value="55"/>
</dbReference>
<reference evidence="3 4" key="1">
    <citation type="journal article" date="2011" name="Proc. Natl. Acad. Sci. U.S.A.">
        <title>Evolutionary erosion of yeast sex chromosomes by mating-type switching accidents.</title>
        <authorList>
            <person name="Gordon J.L."/>
            <person name="Armisen D."/>
            <person name="Proux-Wera E."/>
            <person name="Oheigeartaigh S.S."/>
            <person name="Byrne K.P."/>
            <person name="Wolfe K.H."/>
        </authorList>
    </citation>
    <scope>NUCLEOTIDE SEQUENCE [LARGE SCALE GENOMIC DNA]</scope>
    <source>
        <strain evidence="4">ATCC 34711 / CBS 6284 / DSM 70876 / NBRC 10599 / NRRL Y-10934 / UCD 77-7</strain>
    </source>
</reference>
<dbReference type="InterPro" id="IPR027267">
    <property type="entry name" value="AH/BAR_dom_sf"/>
</dbReference>
<feature type="region of interest" description="Disordered" evidence="2">
    <location>
        <begin position="1"/>
        <end position="33"/>
    </location>
</feature>
<sequence>MEETSPQRQQDLQAQQQQEEIKEQNTGSTNYLSTGRYAPHLSEFYSIFNNRNQVPSISLDNTSITTEHFQNAYSRRPSSIRSTTSTISDLQTLVTKRDMQNTSAAIIDLWKSSAAYSKSLKKNAKNSSRVATSIETLAKLKGCNDETAKKLLNASGLFHLLSNHEQIMSNTLEVLINNNIDVILHDFEQNSKSLQNQFKKNCKEQSNKLKLQEKYNTQLAKRKVRNIISYRESLTNLQIQLDQLEQLRHDFYQDSYLLVDSTCNQLLKDVASLSRAQVEICENIARKGWSGGGLDDLLLDADDPFSKDEEDDEEEDEEGNNNNNTNRNFDADDPYRTPRLEYEAQQREQQQELLKQQLHSPMISPQQDQQNTHSEMNSTLDKNLTPINKSSPVNNYSSKSYTSTNGNSPIIRTNSDTEQDNYYSKTSGSVKLAPTFRDLDTPIYEEEHSFSLPKANSVKSNDEPNFDNVNILPHDILITTDTSNVVDPQVNKDDAIAEQIPQNGINDIIESLRDTHI</sequence>
<dbReference type="GO" id="GO:0042144">
    <property type="term" value="P:vacuole fusion, non-autophagic"/>
    <property type="evidence" value="ECO:0007669"/>
    <property type="project" value="EnsemblFungi"/>
</dbReference>
<evidence type="ECO:0008006" key="5">
    <source>
        <dbReference type="Google" id="ProtNLM"/>
    </source>
</evidence>
<dbReference type="InterPro" id="IPR037470">
    <property type="entry name" value="IVY1"/>
</dbReference>
<dbReference type="InParanoid" id="I2H969"/>
<dbReference type="GO" id="GO:0000329">
    <property type="term" value="C:fungal-type vacuole membrane"/>
    <property type="evidence" value="ECO:0007669"/>
    <property type="project" value="EnsemblFungi"/>
</dbReference>
<dbReference type="AlphaFoldDB" id="I2H969"/>
<dbReference type="PANTHER" id="PTHR38407">
    <property type="entry name" value="PROTEIN IVY1"/>
    <property type="match status" value="1"/>
</dbReference>
<proteinExistence type="predicted"/>
<dbReference type="HOGENOM" id="CLU_034174_1_0_1"/>
<dbReference type="KEGG" id="tbl:TBLA_0I02650"/>
<dbReference type="PANTHER" id="PTHR38407:SF1">
    <property type="entry name" value="PROTEIN IVY1"/>
    <property type="match status" value="1"/>
</dbReference>
<evidence type="ECO:0000313" key="3">
    <source>
        <dbReference type="EMBL" id="CCH62921.1"/>
    </source>
</evidence>
<feature type="compositionally biased region" description="Acidic residues" evidence="2">
    <location>
        <begin position="297"/>
        <end position="319"/>
    </location>
</feature>
<feature type="compositionally biased region" description="Polar residues" evidence="2">
    <location>
        <begin position="363"/>
        <end position="393"/>
    </location>
</feature>
<feature type="region of interest" description="Disordered" evidence="2">
    <location>
        <begin position="297"/>
        <end position="335"/>
    </location>
</feature>
<feature type="coiled-coil region" evidence="1">
    <location>
        <begin position="227"/>
        <end position="254"/>
    </location>
</feature>
<dbReference type="STRING" id="1071380.I2H969"/>
<dbReference type="GeneID" id="14498098"/>
<protein>
    <recommendedName>
        <fullName evidence="5">IMD domain-containing protein</fullName>
    </recommendedName>
</protein>
<gene>
    <name evidence="3" type="primary">TBLA0I02650</name>
    <name evidence="3" type="ORF">TBLA_0I02650</name>
</gene>
<keyword evidence="1" id="KW-0175">Coiled coil</keyword>
<dbReference type="eggNOG" id="ENOG502QTA6">
    <property type="taxonomic scope" value="Eukaryota"/>
</dbReference>
<feature type="compositionally biased region" description="Polar residues" evidence="2">
    <location>
        <begin position="410"/>
        <end position="426"/>
    </location>
</feature>
<dbReference type="GO" id="GO:0042802">
    <property type="term" value="F:identical protein binding"/>
    <property type="evidence" value="ECO:0007669"/>
    <property type="project" value="EnsemblFungi"/>
</dbReference>
<evidence type="ECO:0000256" key="1">
    <source>
        <dbReference type="SAM" id="Coils"/>
    </source>
</evidence>
<feature type="compositionally biased region" description="Low complexity" evidence="2">
    <location>
        <begin position="394"/>
        <end position="408"/>
    </location>
</feature>
<dbReference type="OrthoDB" id="5594612at2759"/>
<keyword evidence="4" id="KW-1185">Reference proteome</keyword>
<accession>I2H969</accession>
<feature type="compositionally biased region" description="Low complexity" evidence="2">
    <location>
        <begin position="7"/>
        <end position="18"/>
    </location>
</feature>
<dbReference type="OMA" id="NSATHWA"/>
<dbReference type="GO" id="GO:0005543">
    <property type="term" value="F:phospholipid binding"/>
    <property type="evidence" value="ECO:0007669"/>
    <property type="project" value="EnsemblFungi"/>
</dbReference>
<dbReference type="Gene3D" id="1.20.1270.60">
    <property type="entry name" value="Arfaptin homology (AH) domain/BAR domain"/>
    <property type="match status" value="1"/>
</dbReference>
<feature type="region of interest" description="Disordered" evidence="2">
    <location>
        <begin position="360"/>
        <end position="426"/>
    </location>
</feature>
<evidence type="ECO:0000313" key="4">
    <source>
        <dbReference type="Proteomes" id="UP000002866"/>
    </source>
</evidence>
<dbReference type="EMBL" id="HE806324">
    <property type="protein sequence ID" value="CCH62921.1"/>
    <property type="molecule type" value="Genomic_DNA"/>
</dbReference>
<evidence type="ECO:0000256" key="2">
    <source>
        <dbReference type="SAM" id="MobiDB-lite"/>
    </source>
</evidence>
<name>I2H969_HENB6</name>
<organism evidence="3 4">
    <name type="scientific">Henningerozyma blattae (strain ATCC 34711 / CBS 6284 / DSM 70876 / NBRC 10599 / NRRL Y-10934 / UCD 77-7)</name>
    <name type="common">Yeast</name>
    <name type="synonym">Tetrapisispora blattae</name>
    <dbReference type="NCBI Taxonomy" id="1071380"/>
    <lineage>
        <taxon>Eukaryota</taxon>
        <taxon>Fungi</taxon>
        <taxon>Dikarya</taxon>
        <taxon>Ascomycota</taxon>
        <taxon>Saccharomycotina</taxon>
        <taxon>Saccharomycetes</taxon>
        <taxon>Saccharomycetales</taxon>
        <taxon>Saccharomycetaceae</taxon>
        <taxon>Henningerozyma</taxon>
    </lineage>
</organism>
<dbReference type="Proteomes" id="UP000002866">
    <property type="component" value="Chromosome 9"/>
</dbReference>